<accession>A0A7R9T5P8</accession>
<dbReference type="EMBL" id="HBDX01007749">
    <property type="protein sequence ID" value="CAD8225935.1"/>
    <property type="molecule type" value="Transcribed_RNA"/>
</dbReference>
<dbReference type="Pfam" id="PF01198">
    <property type="entry name" value="Ribosomal_L31e"/>
    <property type="match status" value="1"/>
</dbReference>
<dbReference type="AlphaFoldDB" id="A0A7R9T5P8"/>
<reference evidence="5" key="1">
    <citation type="submission" date="2021-01" db="EMBL/GenBank/DDBJ databases">
        <authorList>
            <person name="Corre E."/>
            <person name="Pelletier E."/>
            <person name="Niang G."/>
            <person name="Scheremetjew M."/>
            <person name="Finn R."/>
            <person name="Kale V."/>
            <person name="Holt S."/>
            <person name="Cochrane G."/>
            <person name="Meng A."/>
            <person name="Brown T."/>
            <person name="Cohen L."/>
        </authorList>
    </citation>
    <scope>NUCLEOTIDE SEQUENCE</scope>
    <source>
        <strain evidence="5">Clade-A-BCC118000</strain>
    </source>
</reference>
<sequence length="107" mass="12112">MGRESKPADVITREYTINLGKAITGVTFKKRAPRAVAAVRARSRARDETLEWMRDATRERARTRARGRERDETDGYGRSKCARTIGRRARGADARMRADGRMSAIDD</sequence>
<comment type="similarity">
    <text evidence="1">Belongs to the eukaryotic ribosomal protein eL31 family.</text>
</comment>
<dbReference type="GO" id="GO:0003735">
    <property type="term" value="F:structural constituent of ribosome"/>
    <property type="evidence" value="ECO:0007669"/>
    <property type="project" value="InterPro"/>
</dbReference>
<dbReference type="SMART" id="SM01380">
    <property type="entry name" value="Ribosomal_L31e"/>
    <property type="match status" value="1"/>
</dbReference>
<dbReference type="GO" id="GO:1990904">
    <property type="term" value="C:ribonucleoprotein complex"/>
    <property type="evidence" value="ECO:0007669"/>
    <property type="project" value="UniProtKB-KW"/>
</dbReference>
<dbReference type="InterPro" id="IPR000054">
    <property type="entry name" value="Ribosomal_eL31"/>
</dbReference>
<keyword evidence="3" id="KW-0687">Ribonucleoprotein</keyword>
<feature type="compositionally biased region" description="Basic and acidic residues" evidence="4">
    <location>
        <begin position="59"/>
        <end position="77"/>
    </location>
</feature>
<feature type="compositionally biased region" description="Basic and acidic residues" evidence="4">
    <location>
        <begin position="90"/>
        <end position="100"/>
    </location>
</feature>
<dbReference type="GO" id="GO:0006412">
    <property type="term" value="P:translation"/>
    <property type="evidence" value="ECO:0007669"/>
    <property type="project" value="InterPro"/>
</dbReference>
<evidence type="ECO:0000256" key="3">
    <source>
        <dbReference type="ARBA" id="ARBA00023274"/>
    </source>
</evidence>
<feature type="region of interest" description="Disordered" evidence="4">
    <location>
        <begin position="59"/>
        <end position="107"/>
    </location>
</feature>
<gene>
    <name evidence="5" type="ORF">OLUC0939_LOCUS6675</name>
</gene>
<evidence type="ECO:0000256" key="2">
    <source>
        <dbReference type="ARBA" id="ARBA00022980"/>
    </source>
</evidence>
<protein>
    <submittedName>
        <fullName evidence="5">Uncharacterized protein</fullName>
    </submittedName>
</protein>
<dbReference type="GO" id="GO:0005840">
    <property type="term" value="C:ribosome"/>
    <property type="evidence" value="ECO:0007669"/>
    <property type="project" value="UniProtKB-KW"/>
</dbReference>
<dbReference type="SUPFAM" id="SSF54575">
    <property type="entry name" value="Ribosomal protein L31e"/>
    <property type="match status" value="1"/>
</dbReference>
<organism evidence="5">
    <name type="scientific">Ostreococcus sp. 'lucimarinus'</name>
    <dbReference type="NCBI Taxonomy" id="242159"/>
    <lineage>
        <taxon>Eukaryota</taxon>
        <taxon>Viridiplantae</taxon>
        <taxon>Chlorophyta</taxon>
        <taxon>Mamiellophyceae</taxon>
        <taxon>Mamiellales</taxon>
        <taxon>Bathycoccaceae</taxon>
        <taxon>Ostreococcus</taxon>
    </lineage>
</organism>
<evidence type="ECO:0000256" key="1">
    <source>
        <dbReference type="ARBA" id="ARBA00010808"/>
    </source>
</evidence>
<evidence type="ECO:0000313" key="5">
    <source>
        <dbReference type="EMBL" id="CAD8225935.1"/>
    </source>
</evidence>
<dbReference type="Gene3D" id="3.10.440.10">
    <property type="match status" value="1"/>
</dbReference>
<proteinExistence type="inferred from homology"/>
<keyword evidence="2" id="KW-0689">Ribosomal protein</keyword>
<dbReference type="InterPro" id="IPR023621">
    <property type="entry name" value="Ribosomal_eL31_dom_sf"/>
</dbReference>
<evidence type="ECO:0000256" key="4">
    <source>
        <dbReference type="SAM" id="MobiDB-lite"/>
    </source>
</evidence>
<name>A0A7R9T5P8_9CHLO</name>